<evidence type="ECO:0000256" key="4">
    <source>
        <dbReference type="SAM" id="MobiDB-lite"/>
    </source>
</evidence>
<name>A0A8H4IME9_9PEZI</name>
<dbReference type="Gene3D" id="3.30.40.10">
    <property type="entry name" value="Zinc/RING finger domain, C3HC4 (zinc finger)"/>
    <property type="match status" value="1"/>
</dbReference>
<evidence type="ECO:0000256" key="3">
    <source>
        <dbReference type="ARBA" id="ARBA00022833"/>
    </source>
</evidence>
<sequence>MSSAAPDASSSRSRRAAIGRWFATAMDRLRLRRRRSPSSTASASAPPLRPPRFSGAGSFEASPPPPPSPPSGQVPPAPSRRPPPPPPDPVRRPRPRTVPLSELAAGRALVSWLPPSERRCRLCRMPYDGAKTELEHSTPWEEREQAVRVAGCDQRPTAHVVGRRCLQQWLDMGGMEACPLCAFACAQDD</sequence>
<evidence type="ECO:0000256" key="2">
    <source>
        <dbReference type="ARBA" id="ARBA00022771"/>
    </source>
</evidence>
<protein>
    <recommendedName>
        <fullName evidence="5">RING-CH-type domain-containing protein</fullName>
    </recommendedName>
</protein>
<evidence type="ECO:0000256" key="1">
    <source>
        <dbReference type="ARBA" id="ARBA00022723"/>
    </source>
</evidence>
<evidence type="ECO:0000259" key="5">
    <source>
        <dbReference type="SMART" id="SM00744"/>
    </source>
</evidence>
<comment type="caution">
    <text evidence="6">The sequence shown here is derived from an EMBL/GenBank/DDBJ whole genome shotgun (WGS) entry which is preliminary data.</text>
</comment>
<feature type="domain" description="RING-CH-type" evidence="5">
    <location>
        <begin position="119"/>
        <end position="182"/>
    </location>
</feature>
<keyword evidence="3" id="KW-0862">Zinc</keyword>
<reference evidence="6" key="1">
    <citation type="submission" date="2020-04" db="EMBL/GenBank/DDBJ databases">
        <title>Genome Assembly and Annotation of Botryosphaeria dothidea sdau 11-99, a Latent Pathogen of Apple Fruit Ring Rot in China.</title>
        <authorList>
            <person name="Yu C."/>
            <person name="Diao Y."/>
            <person name="Lu Q."/>
            <person name="Zhao J."/>
            <person name="Cui S."/>
            <person name="Peng C."/>
            <person name="He B."/>
            <person name="Liu H."/>
        </authorList>
    </citation>
    <scope>NUCLEOTIDE SEQUENCE [LARGE SCALE GENOMIC DNA]</scope>
    <source>
        <strain evidence="6">Sdau11-99</strain>
    </source>
</reference>
<keyword evidence="1" id="KW-0479">Metal-binding</keyword>
<dbReference type="GO" id="GO:0008270">
    <property type="term" value="F:zinc ion binding"/>
    <property type="evidence" value="ECO:0007669"/>
    <property type="project" value="UniProtKB-KW"/>
</dbReference>
<dbReference type="SUPFAM" id="SSF57850">
    <property type="entry name" value="RING/U-box"/>
    <property type="match status" value="1"/>
</dbReference>
<keyword evidence="2" id="KW-0863">Zinc-finger</keyword>
<evidence type="ECO:0000313" key="7">
    <source>
        <dbReference type="Proteomes" id="UP000572817"/>
    </source>
</evidence>
<dbReference type="InterPro" id="IPR011016">
    <property type="entry name" value="Znf_RING-CH"/>
</dbReference>
<proteinExistence type="predicted"/>
<feature type="compositionally biased region" description="Pro residues" evidence="4">
    <location>
        <begin position="62"/>
        <end position="88"/>
    </location>
</feature>
<evidence type="ECO:0000313" key="6">
    <source>
        <dbReference type="EMBL" id="KAF4303750.1"/>
    </source>
</evidence>
<keyword evidence="7" id="KW-1185">Reference proteome</keyword>
<dbReference type="Proteomes" id="UP000572817">
    <property type="component" value="Unassembled WGS sequence"/>
</dbReference>
<dbReference type="SMART" id="SM00744">
    <property type="entry name" value="RINGv"/>
    <property type="match status" value="1"/>
</dbReference>
<gene>
    <name evidence="6" type="ORF">GTA08_BOTSDO08498</name>
</gene>
<dbReference type="OrthoDB" id="2849579at2759"/>
<dbReference type="EMBL" id="WWBZ02000051">
    <property type="protein sequence ID" value="KAF4303750.1"/>
    <property type="molecule type" value="Genomic_DNA"/>
</dbReference>
<dbReference type="InterPro" id="IPR013083">
    <property type="entry name" value="Znf_RING/FYVE/PHD"/>
</dbReference>
<organism evidence="6 7">
    <name type="scientific">Botryosphaeria dothidea</name>
    <dbReference type="NCBI Taxonomy" id="55169"/>
    <lineage>
        <taxon>Eukaryota</taxon>
        <taxon>Fungi</taxon>
        <taxon>Dikarya</taxon>
        <taxon>Ascomycota</taxon>
        <taxon>Pezizomycotina</taxon>
        <taxon>Dothideomycetes</taxon>
        <taxon>Dothideomycetes incertae sedis</taxon>
        <taxon>Botryosphaeriales</taxon>
        <taxon>Botryosphaeriaceae</taxon>
        <taxon>Botryosphaeria</taxon>
    </lineage>
</organism>
<accession>A0A8H4IME9</accession>
<dbReference type="AlphaFoldDB" id="A0A8H4IME9"/>
<feature type="region of interest" description="Disordered" evidence="4">
    <location>
        <begin position="25"/>
        <end position="97"/>
    </location>
</feature>
<feature type="compositionally biased region" description="Low complexity" evidence="4">
    <location>
        <begin position="37"/>
        <end position="61"/>
    </location>
</feature>